<evidence type="ECO:0000256" key="5">
    <source>
        <dbReference type="ARBA" id="ARBA00023136"/>
    </source>
</evidence>
<feature type="transmembrane region" description="Helical" evidence="7">
    <location>
        <begin position="733"/>
        <end position="751"/>
    </location>
</feature>
<feature type="transmembrane region" description="Helical" evidence="7">
    <location>
        <begin position="639"/>
        <end position="664"/>
    </location>
</feature>
<evidence type="ECO:0000259" key="8">
    <source>
        <dbReference type="Pfam" id="PF02687"/>
    </source>
</evidence>
<keyword evidence="4 7" id="KW-1133">Transmembrane helix</keyword>
<evidence type="ECO:0000256" key="7">
    <source>
        <dbReference type="SAM" id="Phobius"/>
    </source>
</evidence>
<dbReference type="PANTHER" id="PTHR30572:SF4">
    <property type="entry name" value="ABC TRANSPORTER PERMEASE YTRF"/>
    <property type="match status" value="1"/>
</dbReference>
<comment type="caution">
    <text evidence="9">The sequence shown here is derived from an EMBL/GenBank/DDBJ whole genome shotgun (WGS) entry which is preliminary data.</text>
</comment>
<dbReference type="RefSeq" id="WP_006334932.1">
    <property type="nucleotide sequence ID" value="NZ_BAHC01000135.1"/>
</dbReference>
<gene>
    <name evidence="9" type="ORF">GORHZ_135_00090</name>
</gene>
<evidence type="ECO:0000256" key="6">
    <source>
        <dbReference type="ARBA" id="ARBA00038076"/>
    </source>
</evidence>
<keyword evidence="5 7" id="KW-0472">Membrane</keyword>
<feature type="transmembrane region" description="Helical" evidence="7">
    <location>
        <begin position="358"/>
        <end position="378"/>
    </location>
</feature>
<dbReference type="Pfam" id="PF02687">
    <property type="entry name" value="FtsX"/>
    <property type="match status" value="2"/>
</dbReference>
<evidence type="ECO:0000313" key="10">
    <source>
        <dbReference type="Proteomes" id="UP000008363"/>
    </source>
</evidence>
<dbReference type="GO" id="GO:0022857">
    <property type="term" value="F:transmembrane transporter activity"/>
    <property type="evidence" value="ECO:0007669"/>
    <property type="project" value="TreeGrafter"/>
</dbReference>
<evidence type="ECO:0000256" key="3">
    <source>
        <dbReference type="ARBA" id="ARBA00022692"/>
    </source>
</evidence>
<evidence type="ECO:0000256" key="4">
    <source>
        <dbReference type="ARBA" id="ARBA00022989"/>
    </source>
</evidence>
<feature type="domain" description="ABC3 transporter permease C-terminal" evidence="8">
    <location>
        <begin position="642"/>
        <end position="759"/>
    </location>
</feature>
<dbReference type="GO" id="GO:0005886">
    <property type="term" value="C:plasma membrane"/>
    <property type="evidence" value="ECO:0007669"/>
    <property type="project" value="UniProtKB-SubCell"/>
</dbReference>
<feature type="transmembrane region" description="Helical" evidence="7">
    <location>
        <begin position="685"/>
        <end position="713"/>
    </location>
</feature>
<keyword evidence="3 7" id="KW-0812">Transmembrane</keyword>
<evidence type="ECO:0000256" key="2">
    <source>
        <dbReference type="ARBA" id="ARBA00022475"/>
    </source>
</evidence>
<keyword evidence="2" id="KW-1003">Cell membrane</keyword>
<dbReference type="AlphaFoldDB" id="K6VX19"/>
<organism evidence="9 10">
    <name type="scientific">Gordonia rhizosphera NBRC 16068</name>
    <dbReference type="NCBI Taxonomy" id="1108045"/>
    <lineage>
        <taxon>Bacteria</taxon>
        <taxon>Bacillati</taxon>
        <taxon>Actinomycetota</taxon>
        <taxon>Actinomycetes</taxon>
        <taxon>Mycobacteriales</taxon>
        <taxon>Gordoniaceae</taxon>
        <taxon>Gordonia</taxon>
    </lineage>
</organism>
<comment type="subcellular location">
    <subcellularLocation>
        <location evidence="1">Cell membrane</location>
        <topology evidence="1">Multi-pass membrane protein</topology>
    </subcellularLocation>
</comment>
<dbReference type="eggNOG" id="COG0577">
    <property type="taxonomic scope" value="Bacteria"/>
</dbReference>
<reference evidence="9 10" key="1">
    <citation type="submission" date="2012-08" db="EMBL/GenBank/DDBJ databases">
        <title>Whole genome shotgun sequence of Gordonia rhizosphera NBRC 16068.</title>
        <authorList>
            <person name="Takarada H."/>
            <person name="Isaki S."/>
            <person name="Hosoyama A."/>
            <person name="Tsuchikane K."/>
            <person name="Katsumata H."/>
            <person name="Baba S."/>
            <person name="Ohji S."/>
            <person name="Yamazaki S."/>
            <person name="Fujita N."/>
        </authorList>
    </citation>
    <scope>NUCLEOTIDE SEQUENCE [LARGE SCALE GENOMIC DNA]</scope>
    <source>
        <strain evidence="9 10">NBRC 16068</strain>
    </source>
</reference>
<sequence>MLLLRKAMRDVAAMRIRALLLILVIGAGIGTAGGIALALQDVQASRDAFYHGQALADLDVRLSRTVPAEDLITRARAASATVAETRLIIDGLVARGADQTAAEVVGMDPQARLNRLAITDGQGLDPTDPLGAVVEADYAGHADLHLGDTLDLVLAGRPLTVRVRGLARSPEYLMATANPEYLIPQPGSLAVVFLPKNALADVTATGGQVNDLILDLPHPIPPGSAQSLADGLPVAKLTPRDQQYSLRFTNADLRSFGLFVPVIGGVFALVGFLLIGLSLRRIVHAQRRELGTLLAIGYRRRTVLATALLPAAVLALPGAAVAISVTIGIAVVVAHTYAAAVGFPTIVATYSPALLGEVAAVAVGATLASALLPAWTLMRLAPTQAMRGDPAVQFALPPWLAGASGAAGPEVGYATRSLTRRPLLTAATVVSLAGAIGLGASLNVLIGSTTQTVDQSFAGQAWTATADLAHPMTTAAATRVARDAGATAVEPVVTGPALLQAHDRKADAIVVGLPPVPQLQRPQLTSGLPPAASQVMITEQTASSLQLGVGQPVTLTTSTGSRQMTVSGIARTIAATQVYATYTDAAAVLGLPGQSNSLYLTAPEATTRTLSTSPAVARVTTLAAARSGMHNLVRELTSLINVLLAISLGVGALFLVSSLALSLLDRQAEFATLRALGYGRARLATILVTEALAQGVIAAALAIPAGLLLAWPLAARIGEAWFRIGVHPEPSDFTVVIASALVLTVAAALYATRQVMRLDIATTVRARFIG</sequence>
<dbReference type="STRING" id="1108045.GORHZ_135_00090"/>
<feature type="transmembrane region" description="Helical" evidence="7">
    <location>
        <begin position="308"/>
        <end position="338"/>
    </location>
</feature>
<dbReference type="PANTHER" id="PTHR30572">
    <property type="entry name" value="MEMBRANE COMPONENT OF TRANSPORTER-RELATED"/>
    <property type="match status" value="1"/>
</dbReference>
<dbReference type="InterPro" id="IPR003838">
    <property type="entry name" value="ABC3_permease_C"/>
</dbReference>
<feature type="domain" description="ABC3 transporter permease C-terminal" evidence="8">
    <location>
        <begin position="262"/>
        <end position="381"/>
    </location>
</feature>
<dbReference type="OrthoDB" id="5137249at2"/>
<proteinExistence type="inferred from homology"/>
<name>K6VX19_9ACTN</name>
<feature type="transmembrane region" description="Helical" evidence="7">
    <location>
        <begin position="256"/>
        <end position="279"/>
    </location>
</feature>
<comment type="similarity">
    <text evidence="6">Belongs to the ABC-4 integral membrane protein family.</text>
</comment>
<evidence type="ECO:0000256" key="1">
    <source>
        <dbReference type="ARBA" id="ARBA00004651"/>
    </source>
</evidence>
<dbReference type="InterPro" id="IPR050250">
    <property type="entry name" value="Macrolide_Exporter_MacB"/>
</dbReference>
<dbReference type="EMBL" id="BAHC01000135">
    <property type="protein sequence ID" value="GAB91460.1"/>
    <property type="molecule type" value="Genomic_DNA"/>
</dbReference>
<accession>K6VX19</accession>
<feature type="transmembrane region" description="Helical" evidence="7">
    <location>
        <begin position="423"/>
        <end position="446"/>
    </location>
</feature>
<keyword evidence="10" id="KW-1185">Reference proteome</keyword>
<evidence type="ECO:0000313" key="9">
    <source>
        <dbReference type="EMBL" id="GAB91460.1"/>
    </source>
</evidence>
<dbReference type="Proteomes" id="UP000008363">
    <property type="component" value="Unassembled WGS sequence"/>
</dbReference>
<protein>
    <recommendedName>
        <fullName evidence="8">ABC3 transporter permease C-terminal domain-containing protein</fullName>
    </recommendedName>
</protein>